<dbReference type="SUPFAM" id="SSF53383">
    <property type="entry name" value="PLP-dependent transferases"/>
    <property type="match status" value="1"/>
</dbReference>
<dbReference type="InterPro" id="IPR015422">
    <property type="entry name" value="PyrdxlP-dep_Trfase_small"/>
</dbReference>
<protein>
    <submittedName>
        <fullName evidence="3">Glycine dehydrogenase subunit 1</fullName>
    </submittedName>
</protein>
<dbReference type="GO" id="GO:0004375">
    <property type="term" value="F:glycine dehydrogenase (decarboxylating) activity"/>
    <property type="evidence" value="ECO:0007669"/>
    <property type="project" value="InterPro"/>
</dbReference>
<reference evidence="3" key="2">
    <citation type="journal article" date="2014" name="ISME J.">
        <title>Microbial stratification in low pH oxic and suboxic macroscopic growths along an acid mine drainage.</title>
        <authorList>
            <person name="Mendez-Garcia C."/>
            <person name="Mesa V."/>
            <person name="Sprenger R.R."/>
            <person name="Richter M."/>
            <person name="Diez M.S."/>
            <person name="Solano J."/>
            <person name="Bargiela R."/>
            <person name="Golyshina O.V."/>
            <person name="Manteca A."/>
            <person name="Ramos J.L."/>
            <person name="Gallego J.R."/>
            <person name="Llorente I."/>
            <person name="Martins Dos Santos V.A."/>
            <person name="Jensen O.N."/>
            <person name="Pelaez A.I."/>
            <person name="Sanchez J."/>
            <person name="Ferrer M."/>
        </authorList>
    </citation>
    <scope>NUCLEOTIDE SEQUENCE</scope>
</reference>
<dbReference type="NCBIfam" id="NF001696">
    <property type="entry name" value="PRK00451.1"/>
    <property type="match status" value="1"/>
</dbReference>
<feature type="non-terminal residue" evidence="3">
    <location>
        <position position="1"/>
    </location>
</feature>
<evidence type="ECO:0000256" key="1">
    <source>
        <dbReference type="ARBA" id="ARBA00023002"/>
    </source>
</evidence>
<accession>T0Z9Z2</accession>
<dbReference type="InterPro" id="IPR015424">
    <property type="entry name" value="PyrdxlP-dep_Trfase"/>
</dbReference>
<name>T0Z9Z2_9ZZZZ</name>
<dbReference type="GO" id="GO:0009116">
    <property type="term" value="P:nucleoside metabolic process"/>
    <property type="evidence" value="ECO:0007669"/>
    <property type="project" value="InterPro"/>
</dbReference>
<dbReference type="Pfam" id="PF02347">
    <property type="entry name" value="GDC-P"/>
    <property type="match status" value="1"/>
</dbReference>
<evidence type="ECO:0000313" key="3">
    <source>
        <dbReference type="EMBL" id="EQD44781.1"/>
    </source>
</evidence>
<reference evidence="3" key="1">
    <citation type="submission" date="2013-08" db="EMBL/GenBank/DDBJ databases">
        <authorList>
            <person name="Mendez C."/>
            <person name="Richter M."/>
            <person name="Ferrer M."/>
            <person name="Sanchez J."/>
        </authorList>
    </citation>
    <scope>NUCLEOTIDE SEQUENCE</scope>
</reference>
<dbReference type="InterPro" id="IPR049315">
    <property type="entry name" value="GDC-P_N"/>
</dbReference>
<dbReference type="PANTHER" id="PTHR42806">
    <property type="entry name" value="GLYCINE CLEAVAGE SYSTEM P-PROTEIN"/>
    <property type="match status" value="1"/>
</dbReference>
<dbReference type="Gene3D" id="3.90.1150.10">
    <property type="entry name" value="Aspartate Aminotransferase, domain 1"/>
    <property type="match status" value="1"/>
</dbReference>
<evidence type="ECO:0000259" key="2">
    <source>
        <dbReference type="Pfam" id="PF02347"/>
    </source>
</evidence>
<dbReference type="InterPro" id="IPR015421">
    <property type="entry name" value="PyrdxlP-dep_Trfase_major"/>
</dbReference>
<proteinExistence type="predicted"/>
<dbReference type="Gene3D" id="3.40.640.10">
    <property type="entry name" value="Type I PLP-dependent aspartate aminotransferase-like (Major domain)"/>
    <property type="match status" value="1"/>
</dbReference>
<comment type="caution">
    <text evidence="3">The sequence shown here is derived from an EMBL/GenBank/DDBJ whole genome shotgun (WGS) entry which is preliminary data.</text>
</comment>
<gene>
    <name evidence="3" type="ORF">B1B_13377</name>
</gene>
<dbReference type="EMBL" id="AUZY01008809">
    <property type="protein sequence ID" value="EQD44781.1"/>
    <property type="molecule type" value="Genomic_DNA"/>
</dbReference>
<feature type="domain" description="Glycine cleavage system P-protein N-terminal" evidence="2">
    <location>
        <begin position="2"/>
        <end position="352"/>
    </location>
</feature>
<sequence length="442" mass="47898">ALGLTRIEELFRDIPPAARVGPLGLPGPLEEPEIIAAVDQLLEKNRPRKGMDSFLGSGLYDRPAPAVVDGILQRSEFYTSYTQYQAEASQGMLQALFEFQSLWVELTGMEVANSSLYDGDTALGEALLMTRRLREGQYFLVPESLRWERKSILSNYARGPGARLKEIPQDSRTGRLDLGFLEREVRNDCFGVLVEYPDSLGLLQEDLPRLRGILGDVPWVVSADPLALTVLDPPGSWGADLVVGEGQGFGIPPSYGGPLLGLMAARRRDLRHLPGRLVGATTDPTGRRAFTLTLQTREQHIRRSKATSNICTNQALMTLAFLGYASALGPRALARMAEGMTTRAHELAQRLGSVPGLVVPRFSAPFLYEVPIEVSAMPVKDFLAGLLARGILGGVALADPRPGSRPPMFPGYVASTGPATSGKALDRYVAAAHEVLAGREGR</sequence>
<dbReference type="AlphaFoldDB" id="T0Z9Z2"/>
<keyword evidence="1" id="KW-0560">Oxidoreductase</keyword>
<dbReference type="InterPro" id="IPR023010">
    <property type="entry name" value="GcvPA"/>
</dbReference>
<dbReference type="PANTHER" id="PTHR42806:SF1">
    <property type="entry name" value="GLYCINE DEHYDROGENASE (DECARBOXYLATING)"/>
    <property type="match status" value="1"/>
</dbReference>
<organism evidence="3">
    <name type="scientific">mine drainage metagenome</name>
    <dbReference type="NCBI Taxonomy" id="410659"/>
    <lineage>
        <taxon>unclassified sequences</taxon>
        <taxon>metagenomes</taxon>
        <taxon>ecological metagenomes</taxon>
    </lineage>
</organism>